<keyword evidence="4" id="KW-1185">Reference proteome</keyword>
<organism evidence="3 4">
    <name type="scientific">Paxillus rubicundulus Ve08.2h10</name>
    <dbReference type="NCBI Taxonomy" id="930991"/>
    <lineage>
        <taxon>Eukaryota</taxon>
        <taxon>Fungi</taxon>
        <taxon>Dikarya</taxon>
        <taxon>Basidiomycota</taxon>
        <taxon>Agaricomycotina</taxon>
        <taxon>Agaricomycetes</taxon>
        <taxon>Agaricomycetidae</taxon>
        <taxon>Boletales</taxon>
        <taxon>Paxilineae</taxon>
        <taxon>Paxillaceae</taxon>
        <taxon>Paxillus</taxon>
    </lineage>
</organism>
<dbReference type="HOGENOM" id="CLU_2339226_0_0_1"/>
<gene>
    <name evidence="3" type="ORF">PAXRUDRAFT_17872</name>
</gene>
<dbReference type="AlphaFoldDB" id="A0A0D0CNS2"/>
<evidence type="ECO:0000313" key="3">
    <source>
        <dbReference type="EMBL" id="KIK76903.1"/>
    </source>
</evidence>
<sequence>MLVEEHEVAAENEKAAHESRQKLREVHCKLMAARREAEEYRKQRNKEHREVFYEEVHAWEEERDLAKQEGQWIGWSRPKLGKLETTEQKLGGESMDAGSIDGWWEQGQE</sequence>
<protein>
    <submittedName>
        <fullName evidence="3">Uncharacterized protein</fullName>
    </submittedName>
</protein>
<evidence type="ECO:0000256" key="1">
    <source>
        <dbReference type="SAM" id="Coils"/>
    </source>
</evidence>
<accession>A0A0D0CNS2</accession>
<dbReference type="OrthoDB" id="2661033at2759"/>
<reference evidence="3 4" key="1">
    <citation type="submission" date="2014-04" db="EMBL/GenBank/DDBJ databases">
        <authorList>
            <consortium name="DOE Joint Genome Institute"/>
            <person name="Kuo A."/>
            <person name="Kohler A."/>
            <person name="Jargeat P."/>
            <person name="Nagy L.G."/>
            <person name="Floudas D."/>
            <person name="Copeland A."/>
            <person name="Barry K.W."/>
            <person name="Cichocki N."/>
            <person name="Veneault-Fourrey C."/>
            <person name="LaButti K."/>
            <person name="Lindquist E.A."/>
            <person name="Lipzen A."/>
            <person name="Lundell T."/>
            <person name="Morin E."/>
            <person name="Murat C."/>
            <person name="Sun H."/>
            <person name="Tunlid A."/>
            <person name="Henrissat B."/>
            <person name="Grigoriev I.V."/>
            <person name="Hibbett D.S."/>
            <person name="Martin F."/>
            <person name="Nordberg H.P."/>
            <person name="Cantor M.N."/>
            <person name="Hua S.X."/>
        </authorList>
    </citation>
    <scope>NUCLEOTIDE SEQUENCE [LARGE SCALE GENOMIC DNA]</scope>
    <source>
        <strain evidence="3 4">Ve08.2h10</strain>
    </source>
</reference>
<feature type="region of interest" description="Disordered" evidence="2">
    <location>
        <begin position="86"/>
        <end position="109"/>
    </location>
</feature>
<feature type="coiled-coil region" evidence="1">
    <location>
        <begin position="23"/>
        <end position="50"/>
    </location>
</feature>
<dbReference type="EMBL" id="KN827244">
    <property type="protein sequence ID" value="KIK76903.1"/>
    <property type="molecule type" value="Genomic_DNA"/>
</dbReference>
<feature type="region of interest" description="Disordered" evidence="2">
    <location>
        <begin position="1"/>
        <end position="21"/>
    </location>
</feature>
<evidence type="ECO:0000313" key="4">
    <source>
        <dbReference type="Proteomes" id="UP000054538"/>
    </source>
</evidence>
<dbReference type="InParanoid" id="A0A0D0CNS2"/>
<keyword evidence="1" id="KW-0175">Coiled coil</keyword>
<name>A0A0D0CNS2_9AGAM</name>
<proteinExistence type="predicted"/>
<reference evidence="4" key="2">
    <citation type="submission" date="2015-01" db="EMBL/GenBank/DDBJ databases">
        <title>Evolutionary Origins and Diversification of the Mycorrhizal Mutualists.</title>
        <authorList>
            <consortium name="DOE Joint Genome Institute"/>
            <consortium name="Mycorrhizal Genomics Consortium"/>
            <person name="Kohler A."/>
            <person name="Kuo A."/>
            <person name="Nagy L.G."/>
            <person name="Floudas D."/>
            <person name="Copeland A."/>
            <person name="Barry K.W."/>
            <person name="Cichocki N."/>
            <person name="Veneault-Fourrey C."/>
            <person name="LaButti K."/>
            <person name="Lindquist E.A."/>
            <person name="Lipzen A."/>
            <person name="Lundell T."/>
            <person name="Morin E."/>
            <person name="Murat C."/>
            <person name="Riley R."/>
            <person name="Ohm R."/>
            <person name="Sun H."/>
            <person name="Tunlid A."/>
            <person name="Henrissat B."/>
            <person name="Grigoriev I.V."/>
            <person name="Hibbett D.S."/>
            <person name="Martin F."/>
        </authorList>
    </citation>
    <scope>NUCLEOTIDE SEQUENCE [LARGE SCALE GENOMIC DNA]</scope>
    <source>
        <strain evidence="4">Ve08.2h10</strain>
    </source>
</reference>
<dbReference type="Proteomes" id="UP000054538">
    <property type="component" value="Unassembled WGS sequence"/>
</dbReference>
<evidence type="ECO:0000256" key="2">
    <source>
        <dbReference type="SAM" id="MobiDB-lite"/>
    </source>
</evidence>